<dbReference type="Gene3D" id="2.40.10.220">
    <property type="entry name" value="predicted glycosyltransferase like domains"/>
    <property type="match status" value="1"/>
</dbReference>
<evidence type="ECO:0000256" key="1">
    <source>
        <dbReference type="SAM" id="Phobius"/>
    </source>
</evidence>
<dbReference type="Pfam" id="PF07238">
    <property type="entry name" value="PilZ"/>
    <property type="match status" value="1"/>
</dbReference>
<dbReference type="Proteomes" id="UP000186400">
    <property type="component" value="Unassembled WGS sequence"/>
</dbReference>
<keyword evidence="1" id="KW-1133">Transmembrane helix</keyword>
<keyword evidence="1" id="KW-0472">Membrane</keyword>
<feature type="domain" description="PilZ" evidence="2">
    <location>
        <begin position="242"/>
        <end position="340"/>
    </location>
</feature>
<dbReference type="AlphaFoldDB" id="A0A1N6UMK9"/>
<dbReference type="GO" id="GO:0035438">
    <property type="term" value="F:cyclic-di-GMP binding"/>
    <property type="evidence" value="ECO:0007669"/>
    <property type="project" value="InterPro"/>
</dbReference>
<evidence type="ECO:0000259" key="2">
    <source>
        <dbReference type="Pfam" id="PF07238"/>
    </source>
</evidence>
<dbReference type="EMBL" id="FTMS01000012">
    <property type="protein sequence ID" value="SIQ66830.1"/>
    <property type="molecule type" value="Genomic_DNA"/>
</dbReference>
<sequence length="345" mass="38952">MPADYAYRQFPHSGIKFQTGMIDISGGFQTSPTEVITFLVIVGTITISLIVTQILNRREMAKRAKRRASARSAPVLRSRSVRTQPILPPKNQSVLDRLAWFLKNPNRITIVMQDPEKLVHLARKGLQEGVVQEKEVRDLFRYLRMDPEPLFSRSLLTSTISPGSEVSVSTVDLSVATGVFVSNRQEGLLLRIDRGGNRFRTGTPLEIVCYSADGMHQFHSTLLRKKGKHLLVSHSRHVRHAQRRRHRRHEIEIPIRLGFPGFRSAPLETVSLDMSIGGAAVRNPKKRLVLGALVECTLDMGSAPPLVLTGTVVRLSRRKTRAHISFSAMNDKTRHRLFRRLIQGR</sequence>
<proteinExistence type="predicted"/>
<gene>
    <name evidence="3" type="ORF">SAMN05920897_112119</name>
</gene>
<protein>
    <submittedName>
        <fullName evidence="3">PilZ domain-containing protein</fullName>
    </submittedName>
</protein>
<accession>A0A1N6UMK9</accession>
<keyword evidence="1" id="KW-0812">Transmembrane</keyword>
<keyword evidence="4" id="KW-1185">Reference proteome</keyword>
<reference evidence="4" key="1">
    <citation type="submission" date="2017-01" db="EMBL/GenBank/DDBJ databases">
        <authorList>
            <person name="Varghese N."/>
            <person name="Submissions S."/>
        </authorList>
    </citation>
    <scope>NUCLEOTIDE SEQUENCE [LARGE SCALE GENOMIC DNA]</scope>
    <source>
        <strain evidence="4">ASpG1</strain>
    </source>
</reference>
<dbReference type="STRING" id="159291.SAMN05920897_112119"/>
<feature type="transmembrane region" description="Helical" evidence="1">
    <location>
        <begin position="35"/>
        <end position="56"/>
    </location>
</feature>
<name>A0A1N6UMK9_9SPIO</name>
<evidence type="ECO:0000313" key="4">
    <source>
        <dbReference type="Proteomes" id="UP000186400"/>
    </source>
</evidence>
<evidence type="ECO:0000313" key="3">
    <source>
        <dbReference type="EMBL" id="SIQ66830.1"/>
    </source>
</evidence>
<dbReference type="InterPro" id="IPR009875">
    <property type="entry name" value="PilZ_domain"/>
</dbReference>
<organism evidence="3 4">
    <name type="scientific">Alkalispirochaeta americana</name>
    <dbReference type="NCBI Taxonomy" id="159291"/>
    <lineage>
        <taxon>Bacteria</taxon>
        <taxon>Pseudomonadati</taxon>
        <taxon>Spirochaetota</taxon>
        <taxon>Spirochaetia</taxon>
        <taxon>Spirochaetales</taxon>
        <taxon>Spirochaetaceae</taxon>
        <taxon>Alkalispirochaeta</taxon>
    </lineage>
</organism>